<protein>
    <submittedName>
        <fullName evidence="2">Uncharacterized protein</fullName>
    </submittedName>
</protein>
<evidence type="ECO:0000313" key="3">
    <source>
        <dbReference type="Proteomes" id="UP000660265"/>
    </source>
</evidence>
<feature type="compositionally biased region" description="Polar residues" evidence="1">
    <location>
        <begin position="1"/>
        <end position="14"/>
    </location>
</feature>
<proteinExistence type="predicted"/>
<organism evidence="2 3">
    <name type="scientific">Streptomyces camponoticapitis</name>
    <dbReference type="NCBI Taxonomy" id="1616125"/>
    <lineage>
        <taxon>Bacteria</taxon>
        <taxon>Bacillati</taxon>
        <taxon>Actinomycetota</taxon>
        <taxon>Actinomycetes</taxon>
        <taxon>Kitasatosporales</taxon>
        <taxon>Streptomycetaceae</taxon>
        <taxon>Streptomyces</taxon>
    </lineage>
</organism>
<keyword evidence="3" id="KW-1185">Reference proteome</keyword>
<feature type="region of interest" description="Disordered" evidence="1">
    <location>
        <begin position="1"/>
        <end position="24"/>
    </location>
</feature>
<sequence length="105" mass="11710">MASLVSGLSPQAATRTALRDGLPEPTGQEVLLADVFDAVTSLDFHFSSANSDPKKGKLKPPKPYPRWWVTQSRARKNSPERVAKIEDARRRKREREQAIAEGRIA</sequence>
<feature type="region of interest" description="Disordered" evidence="1">
    <location>
        <begin position="72"/>
        <end position="105"/>
    </location>
</feature>
<accession>A0ABQ2E4Y2</accession>
<name>A0ABQ2E4Y2_9ACTN</name>
<dbReference type="RefSeq" id="WP_189106819.1">
    <property type="nucleotide sequence ID" value="NZ_BMMV01000005.1"/>
</dbReference>
<gene>
    <name evidence="2" type="ORF">GCM10011583_17890</name>
</gene>
<reference evidence="3" key="1">
    <citation type="journal article" date="2019" name="Int. J. Syst. Evol. Microbiol.">
        <title>The Global Catalogue of Microorganisms (GCM) 10K type strain sequencing project: providing services to taxonomists for standard genome sequencing and annotation.</title>
        <authorList>
            <consortium name="The Broad Institute Genomics Platform"/>
            <consortium name="The Broad Institute Genome Sequencing Center for Infectious Disease"/>
            <person name="Wu L."/>
            <person name="Ma J."/>
        </authorList>
    </citation>
    <scope>NUCLEOTIDE SEQUENCE [LARGE SCALE GENOMIC DNA]</scope>
    <source>
        <strain evidence="3">CGMCC 4.7275</strain>
    </source>
</reference>
<feature type="compositionally biased region" description="Basic and acidic residues" evidence="1">
    <location>
        <begin position="77"/>
        <end position="105"/>
    </location>
</feature>
<evidence type="ECO:0000256" key="1">
    <source>
        <dbReference type="SAM" id="MobiDB-lite"/>
    </source>
</evidence>
<evidence type="ECO:0000313" key="2">
    <source>
        <dbReference type="EMBL" id="GGJ86752.1"/>
    </source>
</evidence>
<comment type="caution">
    <text evidence="2">The sequence shown here is derived from an EMBL/GenBank/DDBJ whole genome shotgun (WGS) entry which is preliminary data.</text>
</comment>
<dbReference type="Proteomes" id="UP000660265">
    <property type="component" value="Unassembled WGS sequence"/>
</dbReference>
<dbReference type="EMBL" id="BMMV01000005">
    <property type="protein sequence ID" value="GGJ86752.1"/>
    <property type="molecule type" value="Genomic_DNA"/>
</dbReference>